<dbReference type="Proteomes" id="UP000626109">
    <property type="component" value="Unassembled WGS sequence"/>
</dbReference>
<protein>
    <submittedName>
        <fullName evidence="2">Uncharacterized protein</fullName>
    </submittedName>
</protein>
<feature type="region of interest" description="Disordered" evidence="1">
    <location>
        <begin position="1"/>
        <end position="68"/>
    </location>
</feature>
<feature type="non-terminal residue" evidence="2">
    <location>
        <position position="93"/>
    </location>
</feature>
<sequence length="93" mass="9868">MPLTGPARSFGPAQSSSRGSSSSSSSSCCPRIDEQRTNESGGRGSGENQQMGNPMLSRKQVDGLKQDQWLTSSIQQDLGGALSSRSRCNDFVL</sequence>
<comment type="caution">
    <text evidence="2">The sequence shown here is derived from an EMBL/GenBank/DDBJ whole genome shotgun (WGS) entry which is preliminary data.</text>
</comment>
<evidence type="ECO:0000313" key="3">
    <source>
        <dbReference type="Proteomes" id="UP000626109"/>
    </source>
</evidence>
<gene>
    <name evidence="2" type="ORF">PGLA2088_LOCUS50068</name>
</gene>
<reference evidence="2" key="1">
    <citation type="submission" date="2021-02" db="EMBL/GenBank/DDBJ databases">
        <authorList>
            <person name="Dougan E. K."/>
            <person name="Rhodes N."/>
            <person name="Thang M."/>
            <person name="Chan C."/>
        </authorList>
    </citation>
    <scope>NUCLEOTIDE SEQUENCE</scope>
</reference>
<feature type="compositionally biased region" description="Low complexity" evidence="1">
    <location>
        <begin position="15"/>
        <end position="27"/>
    </location>
</feature>
<feature type="non-terminal residue" evidence="2">
    <location>
        <position position="1"/>
    </location>
</feature>
<name>A0A813LWV3_POLGL</name>
<dbReference type="EMBL" id="CAJNNW010037276">
    <property type="protein sequence ID" value="CAE8740546.1"/>
    <property type="molecule type" value="Genomic_DNA"/>
</dbReference>
<accession>A0A813LWV3</accession>
<evidence type="ECO:0000256" key="1">
    <source>
        <dbReference type="SAM" id="MobiDB-lite"/>
    </source>
</evidence>
<proteinExistence type="predicted"/>
<evidence type="ECO:0000313" key="2">
    <source>
        <dbReference type="EMBL" id="CAE8740546.1"/>
    </source>
</evidence>
<dbReference type="AlphaFoldDB" id="A0A813LWV3"/>
<organism evidence="2 3">
    <name type="scientific">Polarella glacialis</name>
    <name type="common">Dinoflagellate</name>
    <dbReference type="NCBI Taxonomy" id="89957"/>
    <lineage>
        <taxon>Eukaryota</taxon>
        <taxon>Sar</taxon>
        <taxon>Alveolata</taxon>
        <taxon>Dinophyceae</taxon>
        <taxon>Suessiales</taxon>
        <taxon>Suessiaceae</taxon>
        <taxon>Polarella</taxon>
    </lineage>
</organism>